<comment type="caution">
    <text evidence="4">The sequence shown here is derived from an EMBL/GenBank/DDBJ whole genome shotgun (WGS) entry which is preliminary data.</text>
</comment>
<feature type="repeat" description="WD" evidence="3">
    <location>
        <begin position="1"/>
        <end position="16"/>
    </location>
</feature>
<dbReference type="SUPFAM" id="SSF50978">
    <property type="entry name" value="WD40 repeat-like"/>
    <property type="match status" value="1"/>
</dbReference>
<dbReference type="InterPro" id="IPR019775">
    <property type="entry name" value="WD40_repeat_CS"/>
</dbReference>
<dbReference type="OrthoDB" id="428667at2"/>
<dbReference type="PROSITE" id="PS50294">
    <property type="entry name" value="WD_REPEATS_REGION"/>
    <property type="match status" value="1"/>
</dbReference>
<dbReference type="InterPro" id="IPR001680">
    <property type="entry name" value="WD40_rpt"/>
</dbReference>
<dbReference type="InterPro" id="IPR050505">
    <property type="entry name" value="WDR55/POC1"/>
</dbReference>
<sequence>MVSGSTDGILRIWHFEGTLLKSLNTHEANVLSVSFSPDGKVLVSAASDGKIILWNLNLDNLLIETCQQVYDYLQTNPNVSESDQLISCPFE</sequence>
<dbReference type="SMART" id="SM00320">
    <property type="entry name" value="WD40"/>
    <property type="match status" value="1"/>
</dbReference>
<feature type="repeat" description="WD" evidence="3">
    <location>
        <begin position="23"/>
        <end position="64"/>
    </location>
</feature>
<keyword evidence="2" id="KW-0677">Repeat</keyword>
<dbReference type="Gene3D" id="2.130.10.10">
    <property type="entry name" value="YVTN repeat-like/Quinoprotein amine dehydrogenase"/>
    <property type="match status" value="1"/>
</dbReference>
<keyword evidence="5" id="KW-1185">Reference proteome</keyword>
<evidence type="ECO:0000313" key="5">
    <source>
        <dbReference type="Proteomes" id="UP000269154"/>
    </source>
</evidence>
<name>A0A3N6PCC9_9CYAN</name>
<dbReference type="PROSITE" id="PS00678">
    <property type="entry name" value="WD_REPEATS_1"/>
    <property type="match status" value="1"/>
</dbReference>
<evidence type="ECO:0000256" key="3">
    <source>
        <dbReference type="PROSITE-ProRule" id="PRU00221"/>
    </source>
</evidence>
<organism evidence="4 5">
    <name type="scientific">Okeania hirsuta</name>
    <dbReference type="NCBI Taxonomy" id="1458930"/>
    <lineage>
        <taxon>Bacteria</taxon>
        <taxon>Bacillati</taxon>
        <taxon>Cyanobacteriota</taxon>
        <taxon>Cyanophyceae</taxon>
        <taxon>Oscillatoriophycideae</taxon>
        <taxon>Oscillatoriales</taxon>
        <taxon>Microcoleaceae</taxon>
        <taxon>Okeania</taxon>
    </lineage>
</organism>
<dbReference type="Proteomes" id="UP000269154">
    <property type="component" value="Unassembled WGS sequence"/>
</dbReference>
<accession>A0A3N6PCC9</accession>
<dbReference type="PROSITE" id="PS50082">
    <property type="entry name" value="WD_REPEATS_2"/>
    <property type="match status" value="2"/>
</dbReference>
<protein>
    <submittedName>
        <fullName evidence="4">Uncharacterized protein</fullName>
    </submittedName>
</protein>
<dbReference type="InterPro" id="IPR015943">
    <property type="entry name" value="WD40/YVTN_repeat-like_dom_sf"/>
</dbReference>
<evidence type="ECO:0000256" key="1">
    <source>
        <dbReference type="ARBA" id="ARBA00022574"/>
    </source>
</evidence>
<evidence type="ECO:0000313" key="4">
    <source>
        <dbReference type="EMBL" id="RQH42350.1"/>
    </source>
</evidence>
<dbReference type="EMBL" id="RCBY01000071">
    <property type="protein sequence ID" value="RQH42350.1"/>
    <property type="molecule type" value="Genomic_DNA"/>
</dbReference>
<proteinExistence type="predicted"/>
<dbReference type="Pfam" id="PF00400">
    <property type="entry name" value="WD40"/>
    <property type="match status" value="1"/>
</dbReference>
<gene>
    <name evidence="4" type="ORF">D5R40_14240</name>
</gene>
<dbReference type="PANTHER" id="PTHR44019:SF8">
    <property type="entry name" value="POC1 CENTRIOLAR PROTEIN HOMOLOG"/>
    <property type="match status" value="1"/>
</dbReference>
<dbReference type="RefSeq" id="WP_124147430.1">
    <property type="nucleotide sequence ID" value="NZ_CAWOKI010000264.1"/>
</dbReference>
<keyword evidence="1 3" id="KW-0853">WD repeat</keyword>
<dbReference type="InterPro" id="IPR036322">
    <property type="entry name" value="WD40_repeat_dom_sf"/>
</dbReference>
<evidence type="ECO:0000256" key="2">
    <source>
        <dbReference type="ARBA" id="ARBA00022737"/>
    </source>
</evidence>
<dbReference type="PANTHER" id="PTHR44019">
    <property type="entry name" value="WD REPEAT-CONTAINING PROTEIN 55"/>
    <property type="match status" value="1"/>
</dbReference>
<reference evidence="4 5" key="1">
    <citation type="journal article" date="2018" name="ACS Chem. Biol.">
        <title>Ketoreductase domain dysfunction expands chemodiversity: malyngamide biosynthesis in the cyanobacterium Okeania hirsuta.</title>
        <authorList>
            <person name="Moss N.A."/>
            <person name="Leao T."/>
            <person name="Rankin M."/>
            <person name="McCullough T.M."/>
            <person name="Qu P."/>
            <person name="Korobeynikov A."/>
            <person name="Smith J.L."/>
            <person name="Gerwick L."/>
            <person name="Gerwick W.H."/>
        </authorList>
    </citation>
    <scope>NUCLEOTIDE SEQUENCE [LARGE SCALE GENOMIC DNA]</scope>
    <source>
        <strain evidence="4 5">PAB10Feb10-1</strain>
    </source>
</reference>
<dbReference type="AlphaFoldDB" id="A0A3N6PCC9"/>